<evidence type="ECO:0000256" key="1">
    <source>
        <dbReference type="SAM" id="Phobius"/>
    </source>
</evidence>
<keyword evidence="1" id="KW-0812">Transmembrane</keyword>
<accession>A0A0F9CU73</accession>
<proteinExistence type="predicted"/>
<organism evidence="2">
    <name type="scientific">marine sediment metagenome</name>
    <dbReference type="NCBI Taxonomy" id="412755"/>
    <lineage>
        <taxon>unclassified sequences</taxon>
        <taxon>metagenomes</taxon>
        <taxon>ecological metagenomes</taxon>
    </lineage>
</organism>
<evidence type="ECO:0000313" key="2">
    <source>
        <dbReference type="EMBL" id="KKL09221.1"/>
    </source>
</evidence>
<dbReference type="EMBL" id="LAZR01042568">
    <property type="protein sequence ID" value="KKL09221.1"/>
    <property type="molecule type" value="Genomic_DNA"/>
</dbReference>
<protein>
    <submittedName>
        <fullName evidence="2">Uncharacterized protein</fullName>
    </submittedName>
</protein>
<sequence>MWWFNSRRNRSRGAVRGKSESIDDYKKAGYTYYYSREERLKKLKTPEGGKRRPRFFSNKKTRNLLIILIDLFLIAVVMYLINRPANIYLQKNDNGLVYELNITGIKGKRILIGFSITNHGAEKLVFSDSVPIVVEIEDRNGGVIILSDAIKSDTVLFPEESTSIVFLLGQDELPGSAKVDVFTGTASVPVFSKNVRF</sequence>
<name>A0A0F9CU73_9ZZZZ</name>
<reference evidence="2" key="1">
    <citation type="journal article" date="2015" name="Nature">
        <title>Complex archaea that bridge the gap between prokaryotes and eukaryotes.</title>
        <authorList>
            <person name="Spang A."/>
            <person name="Saw J.H."/>
            <person name="Jorgensen S.L."/>
            <person name="Zaremba-Niedzwiedzka K."/>
            <person name="Martijn J."/>
            <person name="Lind A.E."/>
            <person name="van Eijk R."/>
            <person name="Schleper C."/>
            <person name="Guy L."/>
            <person name="Ettema T.J."/>
        </authorList>
    </citation>
    <scope>NUCLEOTIDE SEQUENCE</scope>
</reference>
<gene>
    <name evidence="2" type="ORF">LCGC14_2568030</name>
</gene>
<dbReference type="AlphaFoldDB" id="A0A0F9CU73"/>
<keyword evidence="1" id="KW-1133">Transmembrane helix</keyword>
<keyword evidence="1" id="KW-0472">Membrane</keyword>
<comment type="caution">
    <text evidence="2">The sequence shown here is derived from an EMBL/GenBank/DDBJ whole genome shotgun (WGS) entry which is preliminary data.</text>
</comment>
<feature type="transmembrane region" description="Helical" evidence="1">
    <location>
        <begin position="64"/>
        <end position="81"/>
    </location>
</feature>